<protein>
    <submittedName>
        <fullName evidence="2">Uncharacterized protein</fullName>
    </submittedName>
</protein>
<organism evidence="2 3">
    <name type="scientific">Vulgatibacter incomptus</name>
    <dbReference type="NCBI Taxonomy" id="1391653"/>
    <lineage>
        <taxon>Bacteria</taxon>
        <taxon>Pseudomonadati</taxon>
        <taxon>Myxococcota</taxon>
        <taxon>Myxococcia</taxon>
        <taxon>Myxococcales</taxon>
        <taxon>Cystobacterineae</taxon>
        <taxon>Vulgatibacteraceae</taxon>
        <taxon>Vulgatibacter</taxon>
    </lineage>
</organism>
<dbReference type="EMBL" id="CP012332">
    <property type="protein sequence ID" value="AKU90892.1"/>
    <property type="molecule type" value="Genomic_DNA"/>
</dbReference>
<evidence type="ECO:0000256" key="1">
    <source>
        <dbReference type="SAM" id="MobiDB-lite"/>
    </source>
</evidence>
<dbReference type="KEGG" id="vin:AKJ08_1279"/>
<evidence type="ECO:0000313" key="3">
    <source>
        <dbReference type="Proteomes" id="UP000055590"/>
    </source>
</evidence>
<accession>A0A0K1PBL7</accession>
<proteinExistence type="predicted"/>
<keyword evidence="3" id="KW-1185">Reference proteome</keyword>
<dbReference type="STRING" id="1391653.AKJ08_1279"/>
<name>A0A0K1PBL7_9BACT</name>
<reference evidence="2 3" key="1">
    <citation type="submission" date="2015-08" db="EMBL/GenBank/DDBJ databases">
        <authorList>
            <person name="Babu N.S."/>
            <person name="Beckwith C.J."/>
            <person name="Beseler K.G."/>
            <person name="Brison A."/>
            <person name="Carone J.V."/>
            <person name="Caskin T.P."/>
            <person name="Diamond M."/>
            <person name="Durham M.E."/>
            <person name="Foxe J.M."/>
            <person name="Go M."/>
            <person name="Henderson B.A."/>
            <person name="Jones I.B."/>
            <person name="McGettigan J.A."/>
            <person name="Micheletti S.J."/>
            <person name="Nasrallah M.E."/>
            <person name="Ortiz D."/>
            <person name="Piller C.R."/>
            <person name="Privatt S.R."/>
            <person name="Schneider S.L."/>
            <person name="Sharp S."/>
            <person name="Smith T.C."/>
            <person name="Stanton J.D."/>
            <person name="Ullery H.E."/>
            <person name="Wilson R.J."/>
            <person name="Serrano M.G."/>
            <person name="Buck G."/>
            <person name="Lee V."/>
            <person name="Wang Y."/>
            <person name="Carvalho R."/>
            <person name="Voegtly L."/>
            <person name="Shi R."/>
            <person name="Duckworth R."/>
            <person name="Johnson A."/>
            <person name="Loviza R."/>
            <person name="Walstead R."/>
            <person name="Shah Z."/>
            <person name="Kiflezghi M."/>
            <person name="Wade K."/>
            <person name="Ball S.L."/>
            <person name="Bradley K.W."/>
            <person name="Asai D.J."/>
            <person name="Bowman C.A."/>
            <person name="Russell D.A."/>
            <person name="Pope W.H."/>
            <person name="Jacobs-Sera D."/>
            <person name="Hendrix R.W."/>
            <person name="Hatfull G.F."/>
        </authorList>
    </citation>
    <scope>NUCLEOTIDE SEQUENCE [LARGE SCALE GENOMIC DNA]</scope>
    <source>
        <strain evidence="2 3">DSM 27710</strain>
    </source>
</reference>
<gene>
    <name evidence="2" type="ORF">AKJ08_1279</name>
</gene>
<feature type="region of interest" description="Disordered" evidence="1">
    <location>
        <begin position="1"/>
        <end position="25"/>
    </location>
</feature>
<dbReference type="AlphaFoldDB" id="A0A0K1PBL7"/>
<sequence>MSDAKANHADPIPSSRWCRTGRSLAPGTLAPERQAVHSNFAPPHCPCHEV</sequence>
<dbReference type="Proteomes" id="UP000055590">
    <property type="component" value="Chromosome"/>
</dbReference>
<evidence type="ECO:0000313" key="2">
    <source>
        <dbReference type="EMBL" id="AKU90892.1"/>
    </source>
</evidence>